<dbReference type="SUPFAM" id="SSF50630">
    <property type="entry name" value="Acid proteases"/>
    <property type="match status" value="1"/>
</dbReference>
<evidence type="ECO:0000256" key="6">
    <source>
        <dbReference type="ARBA" id="ARBA00022670"/>
    </source>
</evidence>
<evidence type="ECO:0000256" key="9">
    <source>
        <dbReference type="ARBA" id="ARBA00022801"/>
    </source>
</evidence>
<keyword evidence="6 13" id="KW-0645">Protease</keyword>
<evidence type="ECO:0000256" key="11">
    <source>
        <dbReference type="ARBA" id="ARBA00023157"/>
    </source>
</evidence>
<keyword evidence="7 14" id="KW-0732">Signal</keyword>
<dbReference type="AlphaFoldDB" id="A0A8H6C0B9"/>
<dbReference type="PANTHER" id="PTHR47966:SF65">
    <property type="entry name" value="ASPARTIC-TYPE ENDOPEPTIDASE"/>
    <property type="match status" value="1"/>
</dbReference>
<dbReference type="Gene3D" id="2.40.70.10">
    <property type="entry name" value="Acid Proteases"/>
    <property type="match status" value="2"/>
</dbReference>
<dbReference type="EC" id="3.4.23.24" evidence="4"/>
<evidence type="ECO:0000256" key="2">
    <source>
        <dbReference type="ARBA" id="ARBA00004613"/>
    </source>
</evidence>
<feature type="active site" evidence="12">
    <location>
        <position position="267"/>
    </location>
</feature>
<dbReference type="CDD" id="cd05474">
    <property type="entry name" value="SAP_like"/>
    <property type="match status" value="1"/>
</dbReference>
<keyword evidence="8 13" id="KW-0064">Aspartyl protease</keyword>
<dbReference type="GO" id="GO:0005576">
    <property type="term" value="C:extracellular region"/>
    <property type="evidence" value="ECO:0007669"/>
    <property type="project" value="UniProtKB-SubCell"/>
</dbReference>
<evidence type="ECO:0000256" key="10">
    <source>
        <dbReference type="ARBA" id="ARBA00023145"/>
    </source>
</evidence>
<keyword evidence="9 13" id="KW-0378">Hydrolase</keyword>
<evidence type="ECO:0000256" key="1">
    <source>
        <dbReference type="ARBA" id="ARBA00001675"/>
    </source>
</evidence>
<feature type="signal peptide" evidence="14">
    <location>
        <begin position="1"/>
        <end position="18"/>
    </location>
</feature>
<keyword evidence="5" id="KW-0964">Secreted</keyword>
<comment type="caution">
    <text evidence="16">The sequence shown here is derived from an EMBL/GenBank/DDBJ whole genome shotgun (WGS) entry which is preliminary data.</text>
</comment>
<evidence type="ECO:0000256" key="4">
    <source>
        <dbReference type="ARBA" id="ARBA00013207"/>
    </source>
</evidence>
<dbReference type="GO" id="GO:0004190">
    <property type="term" value="F:aspartic-type endopeptidase activity"/>
    <property type="evidence" value="ECO:0007669"/>
    <property type="project" value="UniProtKB-KW"/>
</dbReference>
<evidence type="ECO:0000313" key="17">
    <source>
        <dbReference type="Proteomes" id="UP000536275"/>
    </source>
</evidence>
<dbReference type="InterPro" id="IPR033121">
    <property type="entry name" value="PEPTIDASE_A1"/>
</dbReference>
<reference evidence="16 17" key="1">
    <citation type="submission" date="2020-03" db="EMBL/GenBank/DDBJ databases">
        <title>FDA dAtabase for Regulatory Grade micrObial Sequences (FDA-ARGOS): Supporting development and validation of Infectious Disease Dx tests.</title>
        <authorList>
            <person name="Campos J."/>
            <person name="Goldberg B."/>
            <person name="Tallon L."/>
            <person name="Sadzewicz L."/>
            <person name="Vavikolanu K."/>
            <person name="Mehta A."/>
            <person name="Aluvathingal J."/>
            <person name="Nadendla S."/>
            <person name="Nandy P."/>
            <person name="Geyer C."/>
            <person name="Yan Y."/>
            <person name="Sichtig H."/>
        </authorList>
    </citation>
    <scope>NUCLEOTIDE SEQUENCE [LARGE SCALE GENOMIC DNA]</scope>
    <source>
        <strain evidence="16 17">FDAARGOS_656</strain>
    </source>
</reference>
<proteinExistence type="inferred from homology"/>
<dbReference type="PROSITE" id="PS51767">
    <property type="entry name" value="PEPTIDASE_A1"/>
    <property type="match status" value="1"/>
</dbReference>
<feature type="active site" evidence="12">
    <location>
        <position position="82"/>
    </location>
</feature>
<evidence type="ECO:0000256" key="7">
    <source>
        <dbReference type="ARBA" id="ARBA00022729"/>
    </source>
</evidence>
<dbReference type="PROSITE" id="PS00141">
    <property type="entry name" value="ASP_PROTEASE"/>
    <property type="match status" value="2"/>
</dbReference>
<dbReference type="PRINTS" id="PR00792">
    <property type="entry name" value="PEPSIN"/>
</dbReference>
<comment type="subcellular location">
    <subcellularLocation>
        <location evidence="2">Secreted</location>
    </subcellularLocation>
</comment>
<keyword evidence="10" id="KW-0865">Zymogen</keyword>
<comment type="similarity">
    <text evidence="3 13">Belongs to the peptidase A1 family.</text>
</comment>
<evidence type="ECO:0000256" key="5">
    <source>
        <dbReference type="ARBA" id="ARBA00022525"/>
    </source>
</evidence>
<dbReference type="InterPro" id="IPR001969">
    <property type="entry name" value="Aspartic_peptidase_AS"/>
</dbReference>
<evidence type="ECO:0000256" key="8">
    <source>
        <dbReference type="ARBA" id="ARBA00022750"/>
    </source>
</evidence>
<evidence type="ECO:0000256" key="3">
    <source>
        <dbReference type="ARBA" id="ARBA00007447"/>
    </source>
</evidence>
<dbReference type="FunFam" id="2.40.70.10:FF:000023">
    <property type="entry name" value="Aspartic protease"/>
    <property type="match status" value="1"/>
</dbReference>
<comment type="catalytic activity">
    <reaction evidence="1">
        <text>Preferential cleavage at the carboxyl of hydrophobic amino acids, but fails to cleave 15-Leu-|-Tyr-16, 16-Tyr-|-Leu-17 and 24-Phe-|-Phe-25 of insulin B chain. Activates trypsinogen, and degrades keratin.</text>
        <dbReference type="EC" id="3.4.23.24"/>
    </reaction>
</comment>
<dbReference type="EMBL" id="JABWAD010000022">
    <property type="protein sequence ID" value="KAF6070750.1"/>
    <property type="molecule type" value="Genomic_DNA"/>
</dbReference>
<sequence>MFLKNIFIALAIALLVDASPAKRSPGFVTLDFDVIKTPVNATGQEGKVKRQALPVTLNNEHVSYAADITIGSNKQKFNVIVDTGSSDLWVPDASVTCDKPRPGQSADFCKGKGIYTPKSSTTSQNLGTPFYIGYGDGSSSQGTLYKDTVGFGGASITKQVFADITKTSIPQGILGIGYKTNEAAGDYDNVPVTLKNQGVIAKNAYSLYLNSPNAATGQIIFGGVDKAKYSGSLIAVPVTSDRELRITLNSLKAVGKNINGNIDVLLDSGTTITYLQQDVAQDIIDAFQAELKSDGQGHTFYVTDCQTSGTVDFNFDNNAKISVPASEFTAPLSYANGQPYPKCQLLLGISDANILGDNFLRSAYLVYDLDDDKISLAQVKYTSASNIAALT</sequence>
<dbReference type="PANTHER" id="PTHR47966">
    <property type="entry name" value="BETA-SITE APP-CLEAVING ENZYME, ISOFORM A-RELATED"/>
    <property type="match status" value="1"/>
</dbReference>
<dbReference type="InterPro" id="IPR001461">
    <property type="entry name" value="Aspartic_peptidase_A1"/>
</dbReference>
<feature type="chain" id="PRO_5034930997" description="candidapepsin" evidence="14">
    <location>
        <begin position="19"/>
        <end position="391"/>
    </location>
</feature>
<dbReference type="GO" id="GO:0006508">
    <property type="term" value="P:proteolysis"/>
    <property type="evidence" value="ECO:0007669"/>
    <property type="project" value="UniProtKB-KW"/>
</dbReference>
<feature type="domain" description="Peptidase A1" evidence="15">
    <location>
        <begin position="64"/>
        <end position="377"/>
    </location>
</feature>
<dbReference type="Pfam" id="PF00026">
    <property type="entry name" value="Asp"/>
    <property type="match status" value="1"/>
</dbReference>
<dbReference type="InterPro" id="IPR033876">
    <property type="entry name" value="SAP-like"/>
</dbReference>
<evidence type="ECO:0000256" key="12">
    <source>
        <dbReference type="PIRSR" id="PIRSR601461-1"/>
    </source>
</evidence>
<organism evidence="16 17">
    <name type="scientific">Candida albicans</name>
    <name type="common">Yeast</name>
    <dbReference type="NCBI Taxonomy" id="5476"/>
    <lineage>
        <taxon>Eukaryota</taxon>
        <taxon>Fungi</taxon>
        <taxon>Dikarya</taxon>
        <taxon>Ascomycota</taxon>
        <taxon>Saccharomycotina</taxon>
        <taxon>Pichiomycetes</taxon>
        <taxon>Debaryomycetaceae</taxon>
        <taxon>Candida/Lodderomyces clade</taxon>
        <taxon>Candida</taxon>
    </lineage>
</organism>
<accession>A0A8H6C0B9</accession>
<evidence type="ECO:0000259" key="15">
    <source>
        <dbReference type="PROSITE" id="PS51767"/>
    </source>
</evidence>
<evidence type="ECO:0000256" key="13">
    <source>
        <dbReference type="RuleBase" id="RU000454"/>
    </source>
</evidence>
<evidence type="ECO:0000313" key="16">
    <source>
        <dbReference type="EMBL" id="KAF6070750.1"/>
    </source>
</evidence>
<dbReference type="InterPro" id="IPR021109">
    <property type="entry name" value="Peptidase_aspartic_dom_sf"/>
</dbReference>
<evidence type="ECO:0000256" key="14">
    <source>
        <dbReference type="SAM" id="SignalP"/>
    </source>
</evidence>
<keyword evidence="11" id="KW-1015">Disulfide bond</keyword>
<name>A0A8H6C0B9_CANAX</name>
<dbReference type="FunFam" id="2.40.70.10:FF:000011">
    <property type="entry name" value="Aspartic protease"/>
    <property type="match status" value="1"/>
</dbReference>
<dbReference type="Proteomes" id="UP000536275">
    <property type="component" value="Unassembled WGS sequence"/>
</dbReference>
<protein>
    <recommendedName>
        <fullName evidence="4">candidapepsin</fullName>
        <ecNumber evidence="4">3.4.23.24</ecNumber>
    </recommendedName>
</protein>
<gene>
    <name evidence="16" type="primary">SAP1</name>
    <name evidence="16" type="ORF">FOB64_001839</name>
</gene>